<dbReference type="EMBL" id="BMNE01000019">
    <property type="protein sequence ID" value="GGO01162.1"/>
    <property type="molecule type" value="Genomic_DNA"/>
</dbReference>
<dbReference type="RefSeq" id="WP_189034880.1">
    <property type="nucleotide sequence ID" value="NZ_BMNE01000019.1"/>
</dbReference>
<feature type="compositionally biased region" description="Polar residues" evidence="2">
    <location>
        <begin position="1166"/>
        <end position="1180"/>
    </location>
</feature>
<comment type="caution">
    <text evidence="4">The sequence shown here is derived from an EMBL/GenBank/DDBJ whole genome shotgun (WGS) entry which is preliminary data.</text>
</comment>
<feature type="region of interest" description="Disordered" evidence="2">
    <location>
        <begin position="1144"/>
        <end position="1180"/>
    </location>
</feature>
<dbReference type="Pfam" id="PF24883">
    <property type="entry name" value="NPHP3_N"/>
    <property type="match status" value="1"/>
</dbReference>
<organism evidence="4 5">
    <name type="scientific">Nocardia rhizosphaerihabitans</name>
    <dbReference type="NCBI Taxonomy" id="1691570"/>
    <lineage>
        <taxon>Bacteria</taxon>
        <taxon>Bacillati</taxon>
        <taxon>Actinomycetota</taxon>
        <taxon>Actinomycetes</taxon>
        <taxon>Mycobacteriales</taxon>
        <taxon>Nocardiaceae</taxon>
        <taxon>Nocardia</taxon>
    </lineage>
</organism>
<keyword evidence="1" id="KW-0677">Repeat</keyword>
<sequence length="1220" mass="131860">MSREDHRLAVPVYDFDRVKAGGDLSISHTEHHHYSLGVVSSGALLSGRSLYVSQVRELLAPIDGLRGRKLELDDVAKFCRGEQPYMWIRAKPWAGKTALLTSFLLHPPPDLTVVGFFVTDRLADQNDHRAFTDAVLDQLAVLLPDHRALIAATSINRDGLRNELLALAARRGADAGRRLVLVVDGLDEDTGKPPIVSLLPPRVDPNLRVVVASRHGPVLPIPYRHPLASVEPYLLTSSPFAADVRVQAIAELDALLRGPEEHRDLLALITAANGLTASELGELTDMAPYEIDGLLRAVSGRSFRARTVATSLQPSEAADSVYVLAHETLQRTAEERLGVRQLASSLGRLHAWADQYRDLGWPVGTPDFLLRRYFPVLDRHLELQRMIAAGLDRARHDRMRVRTGGDSTALGEIRVVQQRICDQHDPDVLSTARLARHRDYLRNRNDSIPIRLLTVLARLGQHDRAEALAYSYATPEQRVAGIAEIVEVVGSTDPNHAARLTDRAQLLIETIDDPDKQSRPLNMIAVAVSGSDPDRAETIAYSNPYRQTDVLGEIAKVVALNDPDRAETIVPTISSPYQQVDVLARIAETVADSDRAARLTDRTETLTATITEPYQQAKALARIAQVVAGSDPDRAARLIDRAETLARAITITPNKNDLLARIAQVVAVNDPDRAETIAHTIMQPHQQVDLLAKVAEVVAGYDPDRAEIIVPTITKPYQQVDALARIAEAVAGSDPDRAARLTNRAETLVPTMDSPVLQVQALARIAEAVAGSDPDRAAQLSDRAETLAETNDDRFRLSPVASIAAVVAVNDPDRAEAIAHTITDPYQQADALAKVTEVVAVNDPDRAEIIAHAITDPDEQAAALTRVAVVVAGFDPDRAEAIAHTITNQIRQSYALAGTAVVVARADPDRAETIAHTITNQERQSDAFAGIAEVVARFDPDRAETIAHTIIDPSKQASTLARVAVVVAGFDPDRAEAIAHTITNQSKQASTLAVVAAVAAGSDPDPDRAARLADRAQSLADTITGPYERASTLARIVEELAGSDPDRAETIAHTIAKPYEQTIALAGIAWAIAGSDPVRATRLIDHAETAAQTITDVHRQPGALETISTAAARLDFARAASIAHTIADHTHRARVLASIAGAMGSSEGSAESHDRNAVRPPGQVHPRTNPTDMSKPSQTSKHLLAHAWSISSWETPIFALPTVDMFVLNALASDLLDEHP</sequence>
<name>A0ABQ2L3B9_9NOCA</name>
<dbReference type="Gene3D" id="1.25.40.10">
    <property type="entry name" value="Tetratricopeptide repeat domain"/>
    <property type="match status" value="5"/>
</dbReference>
<keyword evidence="5" id="KW-1185">Reference proteome</keyword>
<evidence type="ECO:0000313" key="4">
    <source>
        <dbReference type="EMBL" id="GGO01162.1"/>
    </source>
</evidence>
<protein>
    <recommendedName>
        <fullName evidence="3">Nephrocystin 3-like N-terminal domain-containing protein</fullName>
    </recommendedName>
</protein>
<evidence type="ECO:0000259" key="3">
    <source>
        <dbReference type="Pfam" id="PF24883"/>
    </source>
</evidence>
<dbReference type="InterPro" id="IPR011990">
    <property type="entry name" value="TPR-like_helical_dom_sf"/>
</dbReference>
<reference evidence="5" key="1">
    <citation type="journal article" date="2019" name="Int. J. Syst. Evol. Microbiol.">
        <title>The Global Catalogue of Microorganisms (GCM) 10K type strain sequencing project: providing services to taxonomists for standard genome sequencing and annotation.</title>
        <authorList>
            <consortium name="The Broad Institute Genomics Platform"/>
            <consortium name="The Broad Institute Genome Sequencing Center for Infectious Disease"/>
            <person name="Wu L."/>
            <person name="Ma J."/>
        </authorList>
    </citation>
    <scope>NUCLEOTIDE SEQUENCE [LARGE SCALE GENOMIC DNA]</scope>
    <source>
        <strain evidence="5">CGMCC 4.7329</strain>
    </source>
</reference>
<dbReference type="InterPro" id="IPR056884">
    <property type="entry name" value="NPHP3-like_N"/>
</dbReference>
<accession>A0ABQ2L3B9</accession>
<proteinExistence type="predicted"/>
<feature type="domain" description="Nephrocystin 3-like N-terminal" evidence="3">
    <location>
        <begin position="81"/>
        <end position="214"/>
    </location>
</feature>
<evidence type="ECO:0000313" key="5">
    <source>
        <dbReference type="Proteomes" id="UP000658127"/>
    </source>
</evidence>
<evidence type="ECO:0000256" key="1">
    <source>
        <dbReference type="ARBA" id="ARBA00022737"/>
    </source>
</evidence>
<gene>
    <name evidence="4" type="ORF">GCM10011610_70760</name>
</gene>
<dbReference type="Proteomes" id="UP000658127">
    <property type="component" value="Unassembled WGS sequence"/>
</dbReference>
<evidence type="ECO:0000256" key="2">
    <source>
        <dbReference type="SAM" id="MobiDB-lite"/>
    </source>
</evidence>